<dbReference type="InterPro" id="IPR017923">
    <property type="entry name" value="TFIIS_N"/>
</dbReference>
<evidence type="ECO:0000256" key="2">
    <source>
        <dbReference type="SAM" id="MobiDB-lite"/>
    </source>
</evidence>
<feature type="compositionally biased region" description="Basic and acidic residues" evidence="2">
    <location>
        <begin position="906"/>
        <end position="920"/>
    </location>
</feature>
<sequence length="920" mass="98759">MLEDFFTLTEIKDGISTTARIAELVSEIQKLRDAADFSTADFIRQCSTAAKTLGSTNNEECLQHFVQLNGIGYLNQWLQDAQNCSKEVSSSAEGLINEILTALERLPVDDIHKAPCGLIPTVHQLLSHENTEISQKARLLCQKWSSAPNYGENDRQIDAKEAYQAADLKPPEASQEMENNKHGGANEAATAEAKSNHDTLTSSVVPLQDLSLINNNTDMTKQPPMPASPNSSDGQEVLVQVNSSVSSLASQGGLPNASVTEETSSSNDVGLVTNGKLSDTLNLKSDTGHVTQVIGSTIDAKCLENVNSENSFDSIKIDLGDQNVSSSLDIKKGNSFAAGQSCSDNNAIEALNHLANASGSLQYSSEDSMGKEEGPTSSSGTDDKDTGGEFWLTRSAKSFGDSSKAAETKLNAVEGEKSPPSTEYDDTDALEVARLVAIEVEREVIDYRGDYCSSPDISSKNVDSPHVEARQHTEPPVHESNENKSSTTVVDSGNSSSLKEDGVGITDDSGPINSRKNTQGVDMVDFDLNANQYHEETDYHPKSSANNSVNLSTPIAVAASRGSLVFPARLQFEGALGWKGSAATSAFRPASVPRTPDREKSMSASSQKTRNVMFDLNVDESENTIAGESLSTAFWLRSSDIAPKDISGADGASTGLELDLNNPCEEEEAATTSPAVPSFWSHEQCHGRWSQPSSSSSSRQPTAKNFDLNDNVSFFDASSRGKGESYVKTSTNNTSDHSEVMIMGKRVALGQKEHRSPNQYNFLGPSMESSLLVRSTQSYAHTPPDFSVFGYPSQPAAMPLPPPLYAPGGAPYMVDARGAAVVPPLPGLGVGISHPSFTSRTIQPVPSEFGYMNASMDFNYALSSEGARREVGGYWPVPFQGHTVFLDERMRSTSQGGSSGTGLVSKRKEPDSGWDIYPRR</sequence>
<dbReference type="Gramene" id="TraesCS7A02G507900.1">
    <property type="protein sequence ID" value="TraesCS7A02G507900.1.cds1"/>
    <property type="gene ID" value="TraesCS7A02G507900"/>
</dbReference>
<organism evidence="4">
    <name type="scientific">Triticum aestivum</name>
    <name type="common">Wheat</name>
    <dbReference type="NCBI Taxonomy" id="4565"/>
    <lineage>
        <taxon>Eukaryota</taxon>
        <taxon>Viridiplantae</taxon>
        <taxon>Streptophyta</taxon>
        <taxon>Embryophyta</taxon>
        <taxon>Tracheophyta</taxon>
        <taxon>Spermatophyta</taxon>
        <taxon>Magnoliopsida</taxon>
        <taxon>Liliopsida</taxon>
        <taxon>Poales</taxon>
        <taxon>Poaceae</taxon>
        <taxon>BOP clade</taxon>
        <taxon>Pooideae</taxon>
        <taxon>Triticodae</taxon>
        <taxon>Triticeae</taxon>
        <taxon>Triticinae</taxon>
        <taxon>Triticum</taxon>
    </lineage>
</organism>
<dbReference type="STRING" id="4565.A0A3B6RRT4"/>
<dbReference type="Gramene" id="TraesNOR7A03G04059170.1">
    <property type="protein sequence ID" value="TraesNOR7A03G04059170.1.CDS1"/>
    <property type="gene ID" value="TraesNOR7A03G04059170"/>
</dbReference>
<dbReference type="GeneID" id="123149458"/>
<dbReference type="InterPro" id="IPR035441">
    <property type="entry name" value="TFIIS/LEDGF_dom_sf"/>
</dbReference>
<feature type="compositionally biased region" description="Polar residues" evidence="2">
    <location>
        <begin position="198"/>
        <end position="220"/>
    </location>
</feature>
<feature type="region of interest" description="Disordered" evidence="2">
    <location>
        <begin position="450"/>
        <end position="521"/>
    </location>
</feature>
<dbReference type="Gene3D" id="1.20.930.10">
    <property type="entry name" value="Conserved domain common to transcription factors TFIIS, elongin A, CRSP70"/>
    <property type="match status" value="1"/>
</dbReference>
<reference evidence="4" key="1">
    <citation type="submission" date="2018-08" db="EMBL/GenBank/DDBJ databases">
        <authorList>
            <person name="Rossello M."/>
        </authorList>
    </citation>
    <scope>NUCLEOTIDE SEQUENCE [LARGE SCALE GENOMIC DNA]</scope>
    <source>
        <strain evidence="4">cv. Chinese Spring</strain>
    </source>
</reference>
<dbReference type="PROSITE" id="PS51319">
    <property type="entry name" value="TFIIS_N"/>
    <property type="match status" value="1"/>
</dbReference>
<dbReference type="PANTHER" id="PTHR47292">
    <property type="entry name" value="TRANSCRIPTION ELONGATION FACTOR (TFIIS) FAMILY PROTEIN-RELATED"/>
    <property type="match status" value="1"/>
</dbReference>
<dbReference type="PANTHER" id="PTHR47292:SF1">
    <property type="entry name" value="TRANSCRIPTION ELONGATION FACTOR (TFIIS) FAMILY PROTEIN"/>
    <property type="match status" value="1"/>
</dbReference>
<name>A0A3B6RRT4_WHEAT</name>
<feature type="region of interest" description="Disordered" evidence="2">
    <location>
        <begin position="588"/>
        <end position="607"/>
    </location>
</feature>
<accession>A0A3B6RRT4</accession>
<evidence type="ECO:0000313" key="5">
    <source>
        <dbReference type="Proteomes" id="UP000019116"/>
    </source>
</evidence>
<feature type="region of interest" description="Disordered" evidence="2">
    <location>
        <begin position="248"/>
        <end position="271"/>
    </location>
</feature>
<dbReference type="KEGG" id="taes:123149458"/>
<feature type="region of interest" description="Disordered" evidence="2">
    <location>
        <begin position="683"/>
        <end position="705"/>
    </location>
</feature>
<feature type="compositionally biased region" description="Basic and acidic residues" evidence="2">
    <location>
        <begin position="463"/>
        <end position="482"/>
    </location>
</feature>
<dbReference type="RefSeq" id="XP_044425043.1">
    <property type="nucleotide sequence ID" value="XM_044569108.1"/>
</dbReference>
<dbReference type="AlphaFoldDB" id="A0A3B6RRT4"/>
<keyword evidence="1" id="KW-0539">Nucleus</keyword>
<dbReference type="EnsemblPlants" id="TraesCS7A02G507900.1">
    <property type="protein sequence ID" value="TraesCS7A02G507900.1.cds1"/>
    <property type="gene ID" value="TraesCS7A02G507900"/>
</dbReference>
<dbReference type="OMA" id="ECLDVFV"/>
<dbReference type="SUPFAM" id="SSF47676">
    <property type="entry name" value="Conserved domain common to transcription factors TFIIS, elongin A, CRSP70"/>
    <property type="match status" value="1"/>
</dbReference>
<feature type="domain" description="TFIIS N-terminal" evidence="3">
    <location>
        <begin position="72"/>
        <end position="151"/>
    </location>
</feature>
<proteinExistence type="predicted"/>
<dbReference type="PaxDb" id="4565-Traes_7AL_968CDEFCB.2"/>
<dbReference type="Gramene" id="TraesCS7A03G1231500.1">
    <property type="protein sequence ID" value="TraesCS7A03G1231500.1.CDS1"/>
    <property type="gene ID" value="TraesCS7A03G1231500"/>
</dbReference>
<feature type="compositionally biased region" description="Polar residues" evidence="2">
    <location>
        <begin position="257"/>
        <end position="268"/>
    </location>
</feature>
<feature type="region of interest" description="Disordered" evidence="2">
    <location>
        <begin position="361"/>
        <end position="389"/>
    </location>
</feature>
<gene>
    <name evidence="4" type="primary">LOC123149458</name>
</gene>
<feature type="compositionally biased region" description="Polar residues" evidence="2">
    <location>
        <begin position="511"/>
        <end position="520"/>
    </location>
</feature>
<keyword evidence="5" id="KW-1185">Reference proteome</keyword>
<dbReference type="Gramene" id="TraesNOR7A03G04059170.2">
    <property type="protein sequence ID" value="TraesNOR7A03G04059170.2.CDS1"/>
    <property type="gene ID" value="TraesNOR7A03G04059170"/>
</dbReference>
<comment type="subcellular location">
    <subcellularLocation>
        <location evidence="1">Nucleus</location>
    </subcellularLocation>
</comment>
<evidence type="ECO:0000313" key="4">
    <source>
        <dbReference type="EnsemblPlants" id="TraesCS7A02G507900.1.cds1"/>
    </source>
</evidence>
<feature type="compositionally biased region" description="Polar residues" evidence="2">
    <location>
        <begin position="483"/>
        <end position="497"/>
    </location>
</feature>
<feature type="region of interest" description="Disordered" evidence="2">
    <location>
        <begin position="891"/>
        <end position="920"/>
    </location>
</feature>
<dbReference type="Proteomes" id="UP000019116">
    <property type="component" value="Chromosome 7A"/>
</dbReference>
<reference evidence="4" key="2">
    <citation type="submission" date="2018-10" db="UniProtKB">
        <authorList>
            <consortium name="EnsemblPlants"/>
        </authorList>
    </citation>
    <scope>IDENTIFICATION</scope>
</reference>
<dbReference type="SMR" id="A0A3B6RRT4"/>
<evidence type="ECO:0000259" key="3">
    <source>
        <dbReference type="PROSITE" id="PS51319"/>
    </source>
</evidence>
<feature type="region of interest" description="Disordered" evidence="2">
    <location>
        <begin position="169"/>
        <end position="236"/>
    </location>
</feature>
<dbReference type="GO" id="GO:0005634">
    <property type="term" value="C:nucleus"/>
    <property type="evidence" value="ECO:0007669"/>
    <property type="project" value="UniProtKB-SubCell"/>
</dbReference>
<protein>
    <recommendedName>
        <fullName evidence="3">TFIIS N-terminal domain-containing protein</fullName>
    </recommendedName>
</protein>
<evidence type="ECO:0000256" key="1">
    <source>
        <dbReference type="PROSITE-ProRule" id="PRU00649"/>
    </source>
</evidence>